<organism evidence="1 2">
    <name type="scientific">Zunongwangia pacifica</name>
    <dbReference type="NCBI Taxonomy" id="2911062"/>
    <lineage>
        <taxon>Bacteria</taxon>
        <taxon>Pseudomonadati</taxon>
        <taxon>Bacteroidota</taxon>
        <taxon>Flavobacteriia</taxon>
        <taxon>Flavobacteriales</taxon>
        <taxon>Flavobacteriaceae</taxon>
        <taxon>Zunongwangia</taxon>
    </lineage>
</organism>
<dbReference type="Proteomes" id="UP001139521">
    <property type="component" value="Unassembled WGS sequence"/>
</dbReference>
<reference evidence="1" key="1">
    <citation type="submission" date="2022-01" db="EMBL/GenBank/DDBJ databases">
        <title>Genome sequencing of Zunongwangia sp. M21534 genome.</title>
        <authorList>
            <person name="Chen Y."/>
            <person name="Dong C."/>
            <person name="Shao Z."/>
        </authorList>
    </citation>
    <scope>NUCLEOTIDE SEQUENCE</scope>
    <source>
        <strain evidence="1">MCCC M21534</strain>
    </source>
</reference>
<keyword evidence="2" id="KW-1185">Reference proteome</keyword>
<dbReference type="RefSeq" id="WP_249603608.1">
    <property type="nucleotide sequence ID" value="NZ_JAKHSK010000069.1"/>
</dbReference>
<gene>
    <name evidence="1" type="ORF">L1967_21820</name>
</gene>
<name>A0A9X2CR54_9FLAO</name>
<dbReference type="EMBL" id="JAKHSK010000069">
    <property type="protein sequence ID" value="MCL6220938.1"/>
    <property type="molecule type" value="Genomic_DNA"/>
</dbReference>
<proteinExistence type="predicted"/>
<dbReference type="AlphaFoldDB" id="A0A9X2CR54"/>
<evidence type="ECO:0000313" key="1">
    <source>
        <dbReference type="EMBL" id="MCL6220938.1"/>
    </source>
</evidence>
<protein>
    <submittedName>
        <fullName evidence="1">Uncharacterized protein</fullName>
    </submittedName>
</protein>
<evidence type="ECO:0000313" key="2">
    <source>
        <dbReference type="Proteomes" id="UP001139521"/>
    </source>
</evidence>
<accession>A0A9X2CR54</accession>
<sequence length="165" mass="18979">MGVGTPRTEHGGANILNPNALPIRIGNSKKLNKMKKYIILFCVNILCFGCITSQSNYDNLNNNKVLNVIEKSDLKDSLKSKPYLLFSIKDKWYHIIIKNDTVLEEYSITVSDNNKVSIINRGEIKEPKNFLFESFNPDIYHKECIDLNSKFYVMKSQMEILLTLL</sequence>
<comment type="caution">
    <text evidence="1">The sequence shown here is derived from an EMBL/GenBank/DDBJ whole genome shotgun (WGS) entry which is preliminary data.</text>
</comment>